<name>A0ABQ4JUH4_SALAC</name>
<gene>
    <name evidence="1" type="ORF">Sar04_33460</name>
</gene>
<dbReference type="GeneID" id="93772517"/>
<evidence type="ECO:0000313" key="1">
    <source>
        <dbReference type="EMBL" id="GIM86610.1"/>
    </source>
</evidence>
<comment type="caution">
    <text evidence="1">The sequence shown here is derived from an EMBL/GenBank/DDBJ whole genome shotgun (WGS) entry which is preliminary data.</text>
</comment>
<dbReference type="SUPFAM" id="SSF52540">
    <property type="entry name" value="P-loop containing nucleoside triphosphate hydrolases"/>
    <property type="match status" value="1"/>
</dbReference>
<dbReference type="Gene3D" id="3.40.50.300">
    <property type="entry name" value="P-loop containing nucleotide triphosphate hydrolases"/>
    <property type="match status" value="1"/>
</dbReference>
<dbReference type="EMBL" id="BOQM01000026">
    <property type="protein sequence ID" value="GIM86610.1"/>
    <property type="molecule type" value="Genomic_DNA"/>
</dbReference>
<reference evidence="1 2" key="1">
    <citation type="submission" date="2021-03" db="EMBL/GenBank/DDBJ databases">
        <title>Whole genome shotgun sequence of Salinispora arenicola NBRC 105043.</title>
        <authorList>
            <person name="Komaki H."/>
            <person name="Tamura T."/>
        </authorList>
    </citation>
    <scope>NUCLEOTIDE SEQUENCE [LARGE SCALE GENOMIC DNA]</scope>
    <source>
        <strain evidence="1 2">NBRC 105043</strain>
    </source>
</reference>
<keyword evidence="2" id="KW-1185">Reference proteome</keyword>
<dbReference type="RefSeq" id="WP_018801983.1">
    <property type="nucleotide sequence ID" value="NZ_BOQM01000026.1"/>
</dbReference>
<protein>
    <recommendedName>
        <fullName evidence="3">AAA domain-containing protein</fullName>
    </recommendedName>
</protein>
<proteinExistence type="predicted"/>
<evidence type="ECO:0000313" key="2">
    <source>
        <dbReference type="Proteomes" id="UP000677457"/>
    </source>
</evidence>
<evidence type="ECO:0008006" key="3">
    <source>
        <dbReference type="Google" id="ProtNLM"/>
    </source>
</evidence>
<organism evidence="1 2">
    <name type="scientific">Salinispora arenicola</name>
    <dbReference type="NCBI Taxonomy" id="168697"/>
    <lineage>
        <taxon>Bacteria</taxon>
        <taxon>Bacillati</taxon>
        <taxon>Actinomycetota</taxon>
        <taxon>Actinomycetes</taxon>
        <taxon>Micromonosporales</taxon>
        <taxon>Micromonosporaceae</taxon>
        <taxon>Salinispora</taxon>
    </lineage>
</organism>
<dbReference type="Proteomes" id="UP000677457">
    <property type="component" value="Unassembled WGS sequence"/>
</dbReference>
<sequence length="89" mass="9609">MAGFRRFAEARIPLRREVTVLLGENSAGKSGVTDALRMLTEPLDGRRSLWANGDDVCRAGDHAGFTLRMTLRGTSSELAPYSDAITPSA</sequence>
<accession>A0ABQ4JUH4</accession>
<dbReference type="InterPro" id="IPR027417">
    <property type="entry name" value="P-loop_NTPase"/>
</dbReference>